<feature type="compositionally biased region" description="Gly residues" evidence="1">
    <location>
        <begin position="284"/>
        <end position="295"/>
    </location>
</feature>
<organism evidence="2 3">
    <name type="scientific">Rohdeia mirabilis</name>
    <dbReference type="NCBI Taxonomy" id="2528008"/>
    <lineage>
        <taxon>Bacteria</taxon>
        <taxon>Pseudomonadati</taxon>
        <taxon>Planctomycetota</taxon>
        <taxon>Planctomycetia</taxon>
        <taxon>Planctomycetia incertae sedis</taxon>
        <taxon>Rohdeia</taxon>
    </lineage>
</organism>
<feature type="compositionally biased region" description="Low complexity" evidence="1">
    <location>
        <begin position="140"/>
        <end position="154"/>
    </location>
</feature>
<name>A0A518D4R1_9BACT</name>
<evidence type="ECO:0000256" key="1">
    <source>
        <dbReference type="SAM" id="MobiDB-lite"/>
    </source>
</evidence>
<proteinExistence type="predicted"/>
<feature type="compositionally biased region" description="Low complexity" evidence="1">
    <location>
        <begin position="26"/>
        <end position="39"/>
    </location>
</feature>
<accession>A0A518D4R1</accession>
<feature type="region of interest" description="Disordered" evidence="1">
    <location>
        <begin position="140"/>
        <end position="166"/>
    </location>
</feature>
<evidence type="ECO:0000313" key="2">
    <source>
        <dbReference type="EMBL" id="QDU86461.1"/>
    </source>
</evidence>
<dbReference type="Proteomes" id="UP000319342">
    <property type="component" value="Chromosome"/>
</dbReference>
<sequence length="295" mass="30590">MRLIHLAPLALLCGCANPIYHGSNQNPNGPGPNPAAASSMRGPWGGELEEWATGAPTPIPQTQTPDLGWGRTAPGDRAPATNTGARAVAPGSTGAGVSSGLGSAPSTGYQQPPVDYGAATNTGVGVPNQGRPVVPVDSGAPGTVPGQTPGTTVPMTEPPHTTDPGSSRAHMFEQFQRLEEDREALRLQVAALNGELIRLQNESLQRVELEQRSLEESDSLRAQVERLEEVNRQLSRENEDLAGRLLTAQIRRLEAEKALLENLIQAEQVGGVTRTSGASPTSGSAGGSSAGGAQP</sequence>
<feature type="region of interest" description="Disordered" evidence="1">
    <location>
        <begin position="269"/>
        <end position="295"/>
    </location>
</feature>
<dbReference type="AlphaFoldDB" id="A0A518D4R1"/>
<feature type="region of interest" description="Disordered" evidence="1">
    <location>
        <begin position="26"/>
        <end position="109"/>
    </location>
</feature>
<dbReference type="RefSeq" id="WP_145191724.1">
    <property type="nucleotide sequence ID" value="NZ_CP036290.1"/>
</dbReference>
<dbReference type="EMBL" id="CP036290">
    <property type="protein sequence ID" value="QDU86461.1"/>
    <property type="molecule type" value="Genomic_DNA"/>
</dbReference>
<keyword evidence="3" id="KW-1185">Reference proteome</keyword>
<feature type="compositionally biased region" description="Polar residues" evidence="1">
    <location>
        <begin position="100"/>
        <end position="109"/>
    </location>
</feature>
<protein>
    <submittedName>
        <fullName evidence="2">Uncharacterized protein</fullName>
    </submittedName>
</protein>
<evidence type="ECO:0000313" key="3">
    <source>
        <dbReference type="Proteomes" id="UP000319342"/>
    </source>
</evidence>
<reference evidence="2 3" key="1">
    <citation type="submission" date="2019-02" db="EMBL/GenBank/DDBJ databases">
        <title>Deep-cultivation of Planctomycetes and their phenomic and genomic characterization uncovers novel biology.</title>
        <authorList>
            <person name="Wiegand S."/>
            <person name="Jogler M."/>
            <person name="Boedeker C."/>
            <person name="Pinto D."/>
            <person name="Vollmers J."/>
            <person name="Rivas-Marin E."/>
            <person name="Kohn T."/>
            <person name="Peeters S.H."/>
            <person name="Heuer A."/>
            <person name="Rast P."/>
            <person name="Oberbeckmann S."/>
            <person name="Bunk B."/>
            <person name="Jeske O."/>
            <person name="Meyerdierks A."/>
            <person name="Storesund J.E."/>
            <person name="Kallscheuer N."/>
            <person name="Luecker S."/>
            <person name="Lage O.M."/>
            <person name="Pohl T."/>
            <person name="Merkel B.J."/>
            <person name="Hornburger P."/>
            <person name="Mueller R.-W."/>
            <person name="Bruemmer F."/>
            <person name="Labrenz M."/>
            <person name="Spormann A.M."/>
            <person name="Op den Camp H."/>
            <person name="Overmann J."/>
            <person name="Amann R."/>
            <person name="Jetten M.S.M."/>
            <person name="Mascher T."/>
            <person name="Medema M.H."/>
            <person name="Devos D.P."/>
            <person name="Kaster A.-K."/>
            <person name="Ovreas L."/>
            <person name="Rohde M."/>
            <person name="Galperin M.Y."/>
            <person name="Jogler C."/>
        </authorList>
    </citation>
    <scope>NUCLEOTIDE SEQUENCE [LARGE SCALE GENOMIC DNA]</scope>
    <source>
        <strain evidence="2 3">Pla163</strain>
    </source>
</reference>
<gene>
    <name evidence="2" type="ORF">Pla163_36120</name>
</gene>
<dbReference type="PROSITE" id="PS51257">
    <property type="entry name" value="PROKAR_LIPOPROTEIN"/>
    <property type="match status" value="1"/>
</dbReference>